<name>A0A8J3GEC5_9BACT</name>
<dbReference type="PANTHER" id="PTHR34297">
    <property type="entry name" value="HYPOTHETICAL CYTOSOLIC PROTEIN-RELATED"/>
    <property type="match status" value="1"/>
</dbReference>
<sequence>MPAKKKVDAPIDEPDPHTIPVPTEESDSEDEIKITFQVVANIVKMSTMEVEGVYSVKDGADGIWETFGGRKSEKGVEVIENEASEYMIKIHVELLFGVKLAETAKIIQQHVRDQVQTMTGKNVSKVDVFIDGVREVTKTEEPKDTWNPPHTD</sequence>
<dbReference type="EMBL" id="BMXG01000010">
    <property type="protein sequence ID" value="GHC02316.1"/>
    <property type="molecule type" value="Genomic_DNA"/>
</dbReference>
<gene>
    <name evidence="3" type="ORF">GCM10007047_18580</name>
</gene>
<organism evidence="3 4">
    <name type="scientific">Cerasicoccus arenae</name>
    <dbReference type="NCBI Taxonomy" id="424488"/>
    <lineage>
        <taxon>Bacteria</taxon>
        <taxon>Pseudomonadati</taxon>
        <taxon>Verrucomicrobiota</taxon>
        <taxon>Opitutia</taxon>
        <taxon>Puniceicoccales</taxon>
        <taxon>Cerasicoccaceae</taxon>
        <taxon>Cerasicoccus</taxon>
    </lineage>
</organism>
<keyword evidence="4" id="KW-1185">Reference proteome</keyword>
<reference evidence="3" key="2">
    <citation type="submission" date="2020-09" db="EMBL/GenBank/DDBJ databases">
        <authorList>
            <person name="Sun Q."/>
            <person name="Kim S."/>
        </authorList>
    </citation>
    <scope>NUCLEOTIDE SEQUENCE</scope>
    <source>
        <strain evidence="3">KCTC 12870</strain>
    </source>
</reference>
<feature type="region of interest" description="Disordered" evidence="2">
    <location>
        <begin position="1"/>
        <end position="28"/>
    </location>
</feature>
<dbReference type="InterPro" id="IPR005531">
    <property type="entry name" value="Asp23"/>
</dbReference>
<dbReference type="Proteomes" id="UP000642829">
    <property type="component" value="Unassembled WGS sequence"/>
</dbReference>
<evidence type="ECO:0008006" key="5">
    <source>
        <dbReference type="Google" id="ProtNLM"/>
    </source>
</evidence>
<evidence type="ECO:0000256" key="2">
    <source>
        <dbReference type="SAM" id="MobiDB-lite"/>
    </source>
</evidence>
<protein>
    <recommendedName>
        <fullName evidence="5">Alkaline shock protein 23</fullName>
    </recommendedName>
</protein>
<proteinExistence type="inferred from homology"/>
<accession>A0A8J3GEC5</accession>
<comment type="caution">
    <text evidence="3">The sequence shown here is derived from an EMBL/GenBank/DDBJ whole genome shotgun (WGS) entry which is preliminary data.</text>
</comment>
<evidence type="ECO:0000256" key="1">
    <source>
        <dbReference type="ARBA" id="ARBA00005721"/>
    </source>
</evidence>
<evidence type="ECO:0000313" key="3">
    <source>
        <dbReference type="EMBL" id="GHC02316.1"/>
    </source>
</evidence>
<reference evidence="3" key="1">
    <citation type="journal article" date="2014" name="Int. J. Syst. Evol. Microbiol.">
        <title>Complete genome sequence of Corynebacterium casei LMG S-19264T (=DSM 44701T), isolated from a smear-ripened cheese.</title>
        <authorList>
            <consortium name="US DOE Joint Genome Institute (JGI-PGF)"/>
            <person name="Walter F."/>
            <person name="Albersmeier A."/>
            <person name="Kalinowski J."/>
            <person name="Ruckert C."/>
        </authorList>
    </citation>
    <scope>NUCLEOTIDE SEQUENCE</scope>
    <source>
        <strain evidence="3">KCTC 12870</strain>
    </source>
</reference>
<comment type="similarity">
    <text evidence="1">Belongs to the asp23 family.</text>
</comment>
<dbReference type="AlphaFoldDB" id="A0A8J3GEC5"/>
<dbReference type="Pfam" id="PF03780">
    <property type="entry name" value="Asp23"/>
    <property type="match status" value="1"/>
</dbReference>
<evidence type="ECO:0000313" key="4">
    <source>
        <dbReference type="Proteomes" id="UP000642829"/>
    </source>
</evidence>
<dbReference type="RefSeq" id="WP_189514389.1">
    <property type="nucleotide sequence ID" value="NZ_BMXG01000010.1"/>
</dbReference>